<evidence type="ECO:0000256" key="3">
    <source>
        <dbReference type="ARBA" id="ARBA00009490"/>
    </source>
</evidence>
<dbReference type="Pfam" id="PF00353">
    <property type="entry name" value="HemolysinCabind"/>
    <property type="match status" value="1"/>
</dbReference>
<dbReference type="CDD" id="cd04277">
    <property type="entry name" value="ZnMc_serralysin_like"/>
    <property type="match status" value="1"/>
</dbReference>
<protein>
    <submittedName>
        <fullName evidence="7">Serralysin</fullName>
    </submittedName>
</protein>
<accession>A0A1H2HA96</accession>
<sequence length="477" mass="49505">MAFSDPITSPLASNTYINGLLWGSHWNDPIAGTRLKVYIAGQGENEVFDFGGTAVTAHTVPQEVTAFLESMQFIENICNIDFMMANSQADADIIVGVVGNSDAGGALGTSVPPGEDIGPVVNRQGAVILNRDAYYSTDYSSLQPGGYDFTTFIHEFGHAVGLKHTHDAGGGDRPNFPGVTAPFGDYGDFNLNQGLYTMMSYNDGWPAGPDGPLDPASISGYGYEGTPMAFDIAALQFLYGSNTNFQTGNNVYTLGSTNAPGTFYSAIWDTKGIDTIRNPSAIDSTIDLRAATLLHATGGGGYLSSVDGINGGFTIAKGVNLENAIGGNGADTMIGNWAANTLTGNAGNDRINGLGGADKIIGGTGADMLAGGGGADDFTYVAVNDSRGQPDIIKDFVHALDDIDVAAIDANGADAGNPAFVFRGNAAFTGAGAEVRFVKNATNNVTNVLFDIDGNKSADMTIRLTGLITLDAGDFIL</sequence>
<dbReference type="AlphaFoldDB" id="A0A1H2HA96"/>
<dbReference type="PRINTS" id="PR00313">
    <property type="entry name" value="CABNDNGRPT"/>
</dbReference>
<proteinExistence type="inferred from homology"/>
<dbReference type="KEGG" id="nur:ATY38_13675"/>
<feature type="domain" description="Peptidase metallopeptidase" evidence="6">
    <location>
        <begin position="44"/>
        <end position="205"/>
    </location>
</feature>
<dbReference type="InterPro" id="IPR013858">
    <property type="entry name" value="Peptidase_M10B_C"/>
</dbReference>
<gene>
    <name evidence="7" type="ORF">SAMN05216406_1449</name>
</gene>
<dbReference type="InterPro" id="IPR034033">
    <property type="entry name" value="Serralysin-like"/>
</dbReference>
<dbReference type="GO" id="GO:0006508">
    <property type="term" value="P:proteolysis"/>
    <property type="evidence" value="ECO:0007669"/>
    <property type="project" value="InterPro"/>
</dbReference>
<dbReference type="GO" id="GO:0008237">
    <property type="term" value="F:metallopeptidase activity"/>
    <property type="evidence" value="ECO:0007669"/>
    <property type="project" value="InterPro"/>
</dbReference>
<organism evidence="7 8">
    <name type="scientific">Nitrosomonas ureae</name>
    <dbReference type="NCBI Taxonomy" id="44577"/>
    <lineage>
        <taxon>Bacteria</taxon>
        <taxon>Pseudomonadati</taxon>
        <taxon>Pseudomonadota</taxon>
        <taxon>Betaproteobacteria</taxon>
        <taxon>Nitrosomonadales</taxon>
        <taxon>Nitrosomonadaceae</taxon>
        <taxon>Nitrosomonas</taxon>
    </lineage>
</organism>
<dbReference type="SUPFAM" id="SSF55486">
    <property type="entry name" value="Metalloproteases ('zincins'), catalytic domain"/>
    <property type="match status" value="1"/>
</dbReference>
<evidence type="ECO:0000256" key="2">
    <source>
        <dbReference type="ARBA" id="ARBA00004613"/>
    </source>
</evidence>
<dbReference type="RefSeq" id="WP_062559778.1">
    <property type="nucleotide sequence ID" value="NZ_CP013341.1"/>
</dbReference>
<dbReference type="Proteomes" id="UP000182882">
    <property type="component" value="Unassembled WGS sequence"/>
</dbReference>
<comment type="similarity">
    <text evidence="3">Belongs to the peptidase M10B family.</text>
</comment>
<dbReference type="Gene3D" id="2.150.10.10">
    <property type="entry name" value="Serralysin-like metalloprotease, C-terminal"/>
    <property type="match status" value="1"/>
</dbReference>
<keyword evidence="5" id="KW-0677">Repeat</keyword>
<dbReference type="PROSITE" id="PS00330">
    <property type="entry name" value="HEMOLYSIN_CALCIUM"/>
    <property type="match status" value="2"/>
</dbReference>
<dbReference type="InterPro" id="IPR006026">
    <property type="entry name" value="Peptidase_Metallo"/>
</dbReference>
<dbReference type="Gene3D" id="3.40.390.10">
    <property type="entry name" value="Collagenase (Catalytic Domain)"/>
    <property type="match status" value="1"/>
</dbReference>
<dbReference type="EMBL" id="FNLN01000044">
    <property type="protein sequence ID" value="SDU28732.1"/>
    <property type="molecule type" value="Genomic_DNA"/>
</dbReference>
<name>A0A1H2HA96_9PROT</name>
<dbReference type="InterPro" id="IPR001343">
    <property type="entry name" value="Hemolysn_Ca-bd"/>
</dbReference>
<keyword evidence="8" id="KW-1185">Reference proteome</keyword>
<dbReference type="GO" id="GO:0008270">
    <property type="term" value="F:zinc ion binding"/>
    <property type="evidence" value="ECO:0007669"/>
    <property type="project" value="InterPro"/>
</dbReference>
<comment type="subcellular location">
    <subcellularLocation>
        <location evidence="2">Secreted</location>
    </subcellularLocation>
</comment>
<reference evidence="8" key="1">
    <citation type="submission" date="2016-10" db="EMBL/GenBank/DDBJ databases">
        <authorList>
            <person name="Varghese N."/>
            <person name="Submissions S."/>
        </authorList>
    </citation>
    <scope>NUCLEOTIDE SEQUENCE [LARGE SCALE GENOMIC DNA]</scope>
    <source>
        <strain evidence="8">Nm10</strain>
    </source>
</reference>
<dbReference type="SUPFAM" id="SSF51120">
    <property type="entry name" value="beta-Roll"/>
    <property type="match status" value="1"/>
</dbReference>
<dbReference type="InterPro" id="IPR024079">
    <property type="entry name" value="MetalloPept_cat_dom_sf"/>
</dbReference>
<comment type="cofactor">
    <cofactor evidence="1">
        <name>Ca(2+)</name>
        <dbReference type="ChEBI" id="CHEBI:29108"/>
    </cofactor>
</comment>
<evidence type="ECO:0000256" key="1">
    <source>
        <dbReference type="ARBA" id="ARBA00001913"/>
    </source>
</evidence>
<dbReference type="Pfam" id="PF08548">
    <property type="entry name" value="Peptidase_M10_C"/>
    <property type="match status" value="1"/>
</dbReference>
<evidence type="ECO:0000313" key="7">
    <source>
        <dbReference type="EMBL" id="SDU28732.1"/>
    </source>
</evidence>
<evidence type="ECO:0000313" key="8">
    <source>
        <dbReference type="Proteomes" id="UP000182882"/>
    </source>
</evidence>
<dbReference type="GO" id="GO:0005615">
    <property type="term" value="C:extracellular space"/>
    <property type="evidence" value="ECO:0007669"/>
    <property type="project" value="InterPro"/>
</dbReference>
<dbReference type="InterPro" id="IPR011049">
    <property type="entry name" value="Serralysin-like_metalloprot_C"/>
</dbReference>
<dbReference type="InterPro" id="IPR018511">
    <property type="entry name" value="Hemolysin-typ_Ca-bd_CS"/>
</dbReference>
<evidence type="ECO:0000256" key="5">
    <source>
        <dbReference type="ARBA" id="ARBA00022737"/>
    </source>
</evidence>
<dbReference type="GO" id="GO:0005509">
    <property type="term" value="F:calcium ion binding"/>
    <property type="evidence" value="ECO:0007669"/>
    <property type="project" value="InterPro"/>
</dbReference>
<dbReference type="SMART" id="SM00235">
    <property type="entry name" value="ZnMc"/>
    <property type="match status" value="1"/>
</dbReference>
<evidence type="ECO:0000256" key="4">
    <source>
        <dbReference type="ARBA" id="ARBA00022525"/>
    </source>
</evidence>
<keyword evidence="4" id="KW-0964">Secreted</keyword>
<evidence type="ECO:0000259" key="6">
    <source>
        <dbReference type="SMART" id="SM00235"/>
    </source>
</evidence>